<dbReference type="Gene3D" id="3.90.780.10">
    <property type="entry name" value="5'-Nucleotidase, C-terminal domain"/>
    <property type="match status" value="1"/>
</dbReference>
<reference evidence="3 4" key="1">
    <citation type="submission" date="2024-01" db="EMBL/GenBank/DDBJ databases">
        <title>Multi-omics insights into the function and evolution of sodium benzoate biodegradation pathways in Benzoatithermus flavus gen. nov., sp. nov. from hot spring.</title>
        <authorList>
            <person name="Hu C.-J."/>
            <person name="Li W.-J."/>
        </authorList>
    </citation>
    <scope>NUCLEOTIDE SEQUENCE [LARGE SCALE GENOMIC DNA]</scope>
    <source>
        <strain evidence="3 4">SYSU G07066</strain>
    </source>
</reference>
<dbReference type="PANTHER" id="PTHR11575">
    <property type="entry name" value="5'-NUCLEOTIDASE-RELATED"/>
    <property type="match status" value="1"/>
</dbReference>
<comment type="caution">
    <text evidence="3">The sequence shown here is derived from an EMBL/GenBank/DDBJ whole genome shotgun (WGS) entry which is preliminary data.</text>
</comment>
<dbReference type="InterPro" id="IPR029052">
    <property type="entry name" value="Metallo-depent_PP-like"/>
</dbReference>
<dbReference type="InterPro" id="IPR006311">
    <property type="entry name" value="TAT_signal"/>
</dbReference>
<organism evidence="3 4">
    <name type="scientific">Benzoatithermus flavus</name>
    <dbReference type="NCBI Taxonomy" id="3108223"/>
    <lineage>
        <taxon>Bacteria</taxon>
        <taxon>Pseudomonadati</taxon>
        <taxon>Pseudomonadota</taxon>
        <taxon>Alphaproteobacteria</taxon>
        <taxon>Geminicoccales</taxon>
        <taxon>Geminicoccaceae</taxon>
        <taxon>Benzoatithermus</taxon>
    </lineage>
</organism>
<proteinExistence type="inferred from homology"/>
<dbReference type="EMBL" id="JBBLZC010000017">
    <property type="protein sequence ID" value="MEK0084693.1"/>
    <property type="molecule type" value="Genomic_DNA"/>
</dbReference>
<dbReference type="PRINTS" id="PR01607">
    <property type="entry name" value="APYRASEFAMLY"/>
</dbReference>
<dbReference type="Pfam" id="PF02872">
    <property type="entry name" value="5_nucleotid_C"/>
    <property type="match status" value="1"/>
</dbReference>
<keyword evidence="4" id="KW-1185">Reference proteome</keyword>
<keyword evidence="1" id="KW-0378">Hydrolase</keyword>
<feature type="domain" description="5'-Nucleotidase C-terminal" evidence="2">
    <location>
        <begin position="387"/>
        <end position="525"/>
    </location>
</feature>
<dbReference type="InterPro" id="IPR008334">
    <property type="entry name" value="5'-Nucleotdase_C"/>
</dbReference>
<dbReference type="InterPro" id="IPR036907">
    <property type="entry name" value="5'-Nucleotdase_C_sf"/>
</dbReference>
<evidence type="ECO:0000259" key="2">
    <source>
        <dbReference type="Pfam" id="PF02872"/>
    </source>
</evidence>
<dbReference type="PANTHER" id="PTHR11575:SF42">
    <property type="entry name" value="SULFUR OXIDATION PROTEIN SOXB"/>
    <property type="match status" value="1"/>
</dbReference>
<dbReference type="SUPFAM" id="SSF55816">
    <property type="entry name" value="5'-nucleotidase (syn. UDP-sugar hydrolase), C-terminal domain"/>
    <property type="match status" value="1"/>
</dbReference>
<protein>
    <submittedName>
        <fullName evidence="3">Thiosulfohydrolase SoxB</fullName>
    </submittedName>
</protein>
<dbReference type="Gene3D" id="6.10.140.570">
    <property type="match status" value="1"/>
</dbReference>
<name>A0ABU8XW78_9PROT</name>
<evidence type="ECO:0000313" key="3">
    <source>
        <dbReference type="EMBL" id="MEK0084693.1"/>
    </source>
</evidence>
<evidence type="ECO:0000256" key="1">
    <source>
        <dbReference type="RuleBase" id="RU362119"/>
    </source>
</evidence>
<dbReference type="RefSeq" id="WP_418160542.1">
    <property type="nucleotide sequence ID" value="NZ_JBBLZC010000017.1"/>
</dbReference>
<dbReference type="InterPro" id="IPR006179">
    <property type="entry name" value="5_nucleotidase/apyrase"/>
</dbReference>
<dbReference type="SUPFAM" id="SSF56300">
    <property type="entry name" value="Metallo-dependent phosphatases"/>
    <property type="match status" value="1"/>
</dbReference>
<keyword evidence="1" id="KW-0547">Nucleotide-binding</keyword>
<dbReference type="Proteomes" id="UP001375743">
    <property type="component" value="Unassembled WGS sequence"/>
</dbReference>
<dbReference type="PROSITE" id="PS51318">
    <property type="entry name" value="TAT"/>
    <property type="match status" value="1"/>
</dbReference>
<dbReference type="InterPro" id="IPR030998">
    <property type="entry name" value="Thiosulf_SoxB"/>
</dbReference>
<gene>
    <name evidence="3" type="primary">soxB</name>
    <name evidence="3" type="ORF">U1T56_16180</name>
</gene>
<dbReference type="Gene3D" id="3.60.21.10">
    <property type="match status" value="1"/>
</dbReference>
<comment type="similarity">
    <text evidence="1">Belongs to the 5'-nucleotidase family.</text>
</comment>
<accession>A0ABU8XW78</accession>
<dbReference type="NCBIfam" id="TIGR04486">
    <property type="entry name" value="thiosulf_SoxB"/>
    <property type="match status" value="1"/>
</dbReference>
<evidence type="ECO:0000313" key="4">
    <source>
        <dbReference type="Proteomes" id="UP001375743"/>
    </source>
</evidence>
<sequence>MLTRRDLLTAAAALAGAAPAPARGRLGQDDLLAMRPVGNVTLLHVADLHARLEPLWYREPALNPGAGAAAGQPPHLTAEAFLEAYGLARGSPEAYALTCLDFPELARRYGRMGGLDRLATLIGAIRAERPGRTLLLDGGDSLQGSWSALQTRGGDMARALRALGIEATTGHWEFTYGEARIAELPAELGCPFLAGNVVDAEWEEPALAGTATFERGGIKIGVIGQAFPYVPVAHPRRLVPSWSFGIREERIAAAAEHLRAEGAALVALLSHDGFDVDRKLAGRVPGLDVILTAHTHDALPQPLRVGRTLLVASGSHGKFLSRLDLDVRAGEIRDWSYRLIPVLAEAIAPDPAMTALIRELRAPFAAEEGRVLGRSEALLYRRGTVNGTWDDLICAALLERLDAEIAFSPGFRWGPSLLPGEDVTMGDVWAQTAITYPATWRRTLTGEAIMALLEDVADNLFNPDPYYQQGGDMVRVGGLAFTLDPKAPMGRRIGSPTILRTGRPLEASGRYAVAGWAAVGEEADGPPVWEPVAAWIRARGSFAVAPSGVARLAGA</sequence>